<dbReference type="InterPro" id="IPR000014">
    <property type="entry name" value="PAS"/>
</dbReference>
<dbReference type="Gene3D" id="1.20.5.1930">
    <property type="match status" value="1"/>
</dbReference>
<keyword evidence="7" id="KW-1185">Reference proteome</keyword>
<dbReference type="AlphaFoldDB" id="A0A0C2YWD9"/>
<dbReference type="NCBIfam" id="TIGR00229">
    <property type="entry name" value="sensory_box"/>
    <property type="match status" value="1"/>
</dbReference>
<dbReference type="GO" id="GO:0000155">
    <property type="term" value="F:phosphorelay sensor kinase activity"/>
    <property type="evidence" value="ECO:0007669"/>
    <property type="project" value="InterPro"/>
</dbReference>
<keyword evidence="4" id="KW-0175">Coiled coil</keyword>
<dbReference type="Gene3D" id="3.30.565.10">
    <property type="entry name" value="Histidine kinase-like ATPase, C-terminal domain"/>
    <property type="match status" value="1"/>
</dbReference>
<dbReference type="InterPro" id="IPR050482">
    <property type="entry name" value="Sensor_HK_TwoCompSys"/>
</dbReference>
<dbReference type="EMBL" id="JXSL01000024">
    <property type="protein sequence ID" value="KIL99443.1"/>
    <property type="molecule type" value="Genomic_DNA"/>
</dbReference>
<comment type="caution">
    <text evidence="6">The sequence shown here is derived from an EMBL/GenBank/DDBJ whole genome shotgun (WGS) entry which is preliminary data.</text>
</comment>
<dbReference type="SMART" id="SM00387">
    <property type="entry name" value="HATPase_c"/>
    <property type="match status" value="1"/>
</dbReference>
<dbReference type="Pfam" id="PF02518">
    <property type="entry name" value="HATPase_c"/>
    <property type="match status" value="1"/>
</dbReference>
<dbReference type="Pfam" id="PF07730">
    <property type="entry name" value="HisKA_3"/>
    <property type="match status" value="1"/>
</dbReference>
<gene>
    <name evidence="6" type="ORF">CCC_04214</name>
</gene>
<dbReference type="InterPro" id="IPR005467">
    <property type="entry name" value="His_kinase_dom"/>
</dbReference>
<dbReference type="PANTHER" id="PTHR24421:SF58">
    <property type="entry name" value="SIGNAL TRANSDUCTION HISTIDINE-PROTEIN KINASE_PHOSPHATASE UHPB"/>
    <property type="match status" value="1"/>
</dbReference>
<dbReference type="InterPro" id="IPR003594">
    <property type="entry name" value="HATPase_dom"/>
</dbReference>
<dbReference type="SUPFAM" id="SSF55874">
    <property type="entry name" value="ATPase domain of HSP90 chaperone/DNA topoisomerase II/histidine kinase"/>
    <property type="match status" value="1"/>
</dbReference>
<evidence type="ECO:0000256" key="1">
    <source>
        <dbReference type="ARBA" id="ARBA00022679"/>
    </source>
</evidence>
<feature type="coiled-coil region" evidence="4">
    <location>
        <begin position="23"/>
        <end position="57"/>
    </location>
</feature>
<organism evidence="6 7">
    <name type="scientific">Paramagnetospirillum magnetotacticum MS-1</name>
    <dbReference type="NCBI Taxonomy" id="272627"/>
    <lineage>
        <taxon>Bacteria</taxon>
        <taxon>Pseudomonadati</taxon>
        <taxon>Pseudomonadota</taxon>
        <taxon>Alphaproteobacteria</taxon>
        <taxon>Rhodospirillales</taxon>
        <taxon>Magnetospirillaceae</taxon>
        <taxon>Paramagnetospirillum</taxon>
    </lineage>
</organism>
<dbReference type="Proteomes" id="UP000031971">
    <property type="component" value="Unassembled WGS sequence"/>
</dbReference>
<evidence type="ECO:0000313" key="7">
    <source>
        <dbReference type="Proteomes" id="UP000031971"/>
    </source>
</evidence>
<dbReference type="Gene3D" id="3.30.450.20">
    <property type="entry name" value="PAS domain"/>
    <property type="match status" value="1"/>
</dbReference>
<dbReference type="SUPFAM" id="SSF55785">
    <property type="entry name" value="PYP-like sensor domain (PAS domain)"/>
    <property type="match status" value="1"/>
</dbReference>
<evidence type="ECO:0000256" key="3">
    <source>
        <dbReference type="ARBA" id="ARBA00023012"/>
    </source>
</evidence>
<dbReference type="PANTHER" id="PTHR24421">
    <property type="entry name" value="NITRATE/NITRITE SENSOR PROTEIN NARX-RELATED"/>
    <property type="match status" value="1"/>
</dbReference>
<dbReference type="InterPro" id="IPR035965">
    <property type="entry name" value="PAS-like_dom_sf"/>
</dbReference>
<reference evidence="6 7" key="1">
    <citation type="submission" date="2015-01" db="EMBL/GenBank/DDBJ databases">
        <title>Genome Sequence of Magnetospirillum magnetotacticum Strain MS-1.</title>
        <authorList>
            <person name="Marinov G.K."/>
            <person name="Smalley M.D."/>
            <person name="DeSalvo G."/>
        </authorList>
    </citation>
    <scope>NUCLEOTIDE SEQUENCE [LARGE SCALE GENOMIC DNA]</scope>
    <source>
        <strain evidence="6 7">MS-1</strain>
    </source>
</reference>
<dbReference type="PROSITE" id="PS50109">
    <property type="entry name" value="HIS_KIN"/>
    <property type="match status" value="1"/>
</dbReference>
<proteinExistence type="predicted"/>
<keyword evidence="3" id="KW-0902">Two-component regulatory system</keyword>
<dbReference type="STRING" id="272627.CCC_04214"/>
<protein>
    <submittedName>
        <fullName evidence="6">Phytochrome two-component sensor histidine kinase Cyanobacterial phytochrome B</fullName>
    </submittedName>
</protein>
<sequence>MVAIKDKVLSTASSLSADELPSAESLLHELRVHQIELEMQNEELRRAQLALEESRDRYVDLFDFAPVGYVTLSEKGLIEGMNLTAASLLGRERAAMHQTRFSVLVAPEDGDDWHRFLLSMMRDGERSRRTIELHLVRGDGLWFPAQLDCVRITGDDHEANLRLALIDISVRKQAEAEQLAAVRMEYLRQLAVEEMLTEQRERHAIATDLHDGLGQTLHVARIKLETLAKGLPPETPSRALLDDLSGLLSEASRDVRALTSKLSPPALMDLGLVPALSSLAAEMERVYGLEVAVEDDGAPKPLTPSQAAILFRAVRELLINVSKHAGVGTATVKVSAAKGRLVIAVADKGRGIGDWRDTALAGKGFGLPSVHERLVFLKGAMGISSGVRGGTTVILEMPMDT</sequence>
<dbReference type="OrthoDB" id="7568856at2"/>
<keyword evidence="2 6" id="KW-0418">Kinase</keyword>
<dbReference type="GO" id="GO:0046983">
    <property type="term" value="F:protein dimerization activity"/>
    <property type="evidence" value="ECO:0007669"/>
    <property type="project" value="InterPro"/>
</dbReference>
<dbReference type="Pfam" id="PF13426">
    <property type="entry name" value="PAS_9"/>
    <property type="match status" value="1"/>
</dbReference>
<evidence type="ECO:0000313" key="6">
    <source>
        <dbReference type="EMBL" id="KIL99443.1"/>
    </source>
</evidence>
<name>A0A0C2YWD9_PARME</name>
<evidence type="ECO:0000256" key="4">
    <source>
        <dbReference type="SAM" id="Coils"/>
    </source>
</evidence>
<keyword evidence="1" id="KW-0808">Transferase</keyword>
<evidence type="ECO:0000259" key="5">
    <source>
        <dbReference type="PROSITE" id="PS50109"/>
    </source>
</evidence>
<accession>A0A0C2YWD9</accession>
<dbReference type="GO" id="GO:0016020">
    <property type="term" value="C:membrane"/>
    <property type="evidence" value="ECO:0007669"/>
    <property type="project" value="InterPro"/>
</dbReference>
<dbReference type="CDD" id="cd00130">
    <property type="entry name" value="PAS"/>
    <property type="match status" value="1"/>
</dbReference>
<dbReference type="RefSeq" id="WP_052472993.1">
    <property type="nucleotide sequence ID" value="NZ_JXSL01000024.1"/>
</dbReference>
<feature type="domain" description="Histidine kinase" evidence="5">
    <location>
        <begin position="208"/>
        <end position="401"/>
    </location>
</feature>
<dbReference type="InterPro" id="IPR036890">
    <property type="entry name" value="HATPase_C_sf"/>
</dbReference>
<evidence type="ECO:0000256" key="2">
    <source>
        <dbReference type="ARBA" id="ARBA00022777"/>
    </source>
</evidence>
<dbReference type="CDD" id="cd16917">
    <property type="entry name" value="HATPase_UhpB-NarQ-NarX-like"/>
    <property type="match status" value="1"/>
</dbReference>
<dbReference type="InterPro" id="IPR011712">
    <property type="entry name" value="Sig_transdc_His_kin_sub3_dim/P"/>
</dbReference>